<organism evidence="3 4">
    <name type="scientific">Paludisphaera borealis</name>
    <dbReference type="NCBI Taxonomy" id="1387353"/>
    <lineage>
        <taxon>Bacteria</taxon>
        <taxon>Pseudomonadati</taxon>
        <taxon>Planctomycetota</taxon>
        <taxon>Planctomycetia</taxon>
        <taxon>Isosphaerales</taxon>
        <taxon>Isosphaeraceae</taxon>
        <taxon>Paludisphaera</taxon>
    </lineage>
</organism>
<keyword evidence="1" id="KW-0812">Transmembrane</keyword>
<gene>
    <name evidence="3" type="ORF">BSF38_02999</name>
</gene>
<name>A0A1U7CRB0_9BACT</name>
<feature type="domain" description="DUF4349" evidence="2">
    <location>
        <begin position="97"/>
        <end position="311"/>
    </location>
</feature>
<dbReference type="InterPro" id="IPR025645">
    <property type="entry name" value="DUF4349"/>
</dbReference>
<accession>A0A1U7CRB0</accession>
<protein>
    <recommendedName>
        <fullName evidence="2">DUF4349 domain-containing protein</fullName>
    </recommendedName>
</protein>
<feature type="transmembrane region" description="Helical" evidence="1">
    <location>
        <begin position="289"/>
        <end position="314"/>
    </location>
</feature>
<keyword evidence="1" id="KW-1133">Transmembrane helix</keyword>
<proteinExistence type="predicted"/>
<dbReference type="KEGG" id="pbor:BSF38_02999"/>
<dbReference type="OrthoDB" id="280626at2"/>
<dbReference type="Proteomes" id="UP000186309">
    <property type="component" value="Chromosome"/>
</dbReference>
<evidence type="ECO:0000313" key="3">
    <source>
        <dbReference type="EMBL" id="APW61484.1"/>
    </source>
</evidence>
<keyword evidence="4" id="KW-1185">Reference proteome</keyword>
<sequence length="334" mass="36316">MRRLLLVSACGIVPLIGCGYESARESTATVSIPAAAESPSVAVAKRTEMAGQGMGGMGGMMGSRKGMMVADGAVATTVAVLQLSDAAVPPNASGISRKVVYDATLELLVDSIEPASKRVPELVEDAQGYISEQTMTGSPGAQRTERWKLRIPVERFDSFVEAVKPMGELAQFNRTSQDVTAEFYDVEARIKNKKVEEQTLNKILQERSGKLEDVLKIEIELSRVRGEIEQMQGRIRVLENLSSLATLTLNVRERDKFAPAAPVVADFPTQIARTWHASVLSLTDLGKGLVLLAVSWAIWIPLLALLAVFAWIVLRRIGPIIRKLPQILATPRGE</sequence>
<dbReference type="EMBL" id="CP019082">
    <property type="protein sequence ID" value="APW61484.1"/>
    <property type="molecule type" value="Genomic_DNA"/>
</dbReference>
<evidence type="ECO:0000313" key="4">
    <source>
        <dbReference type="Proteomes" id="UP000186309"/>
    </source>
</evidence>
<dbReference type="RefSeq" id="WP_076346868.1">
    <property type="nucleotide sequence ID" value="NZ_CP019082.1"/>
</dbReference>
<dbReference type="AlphaFoldDB" id="A0A1U7CRB0"/>
<dbReference type="Pfam" id="PF14257">
    <property type="entry name" value="DUF4349"/>
    <property type="match status" value="1"/>
</dbReference>
<evidence type="ECO:0000256" key="1">
    <source>
        <dbReference type="SAM" id="Phobius"/>
    </source>
</evidence>
<reference evidence="4" key="1">
    <citation type="submission" date="2016-12" db="EMBL/GenBank/DDBJ databases">
        <title>Comparative genomics of four Isosphaeraceae planctomycetes: a common pool of plasmids and glycoside hydrolase genes.</title>
        <authorList>
            <person name="Ivanova A."/>
        </authorList>
    </citation>
    <scope>NUCLEOTIDE SEQUENCE [LARGE SCALE GENOMIC DNA]</scope>
    <source>
        <strain evidence="4">PX4</strain>
    </source>
</reference>
<evidence type="ECO:0000259" key="2">
    <source>
        <dbReference type="Pfam" id="PF14257"/>
    </source>
</evidence>
<keyword evidence="1" id="KW-0472">Membrane</keyword>
<dbReference type="STRING" id="1387353.BSF38_02999"/>